<protein>
    <recommendedName>
        <fullName evidence="3">DNA-binding protein</fullName>
    </recommendedName>
</protein>
<comment type="caution">
    <text evidence="1">The sequence shown here is derived from an EMBL/GenBank/DDBJ whole genome shotgun (WGS) entry which is preliminary data.</text>
</comment>
<dbReference type="EMBL" id="JAUOEK010000105">
    <property type="protein sequence ID" value="MDO5970018.1"/>
    <property type="molecule type" value="Genomic_DNA"/>
</dbReference>
<name>A0ABT8WA52_9FLAO</name>
<keyword evidence="2" id="KW-1185">Reference proteome</keyword>
<evidence type="ECO:0000313" key="1">
    <source>
        <dbReference type="EMBL" id="MDO5970018.1"/>
    </source>
</evidence>
<accession>A0ABT8WA52</accession>
<evidence type="ECO:0008006" key="3">
    <source>
        <dbReference type="Google" id="ProtNLM"/>
    </source>
</evidence>
<dbReference type="Proteomes" id="UP001176883">
    <property type="component" value="Unassembled WGS sequence"/>
</dbReference>
<reference evidence="1" key="1">
    <citation type="submission" date="2023-07" db="EMBL/GenBank/DDBJ databases">
        <title>Two novel species in the genus Flavivirga.</title>
        <authorList>
            <person name="Kwon K."/>
        </authorList>
    </citation>
    <scope>NUCLEOTIDE SEQUENCE</scope>
    <source>
        <strain evidence="1">KCTC 52353</strain>
    </source>
</reference>
<proteinExistence type="predicted"/>
<gene>
    <name evidence="1" type="ORF">Q4Q35_09370</name>
</gene>
<dbReference type="RefSeq" id="WP_303277712.1">
    <property type="nucleotide sequence ID" value="NZ_JAUOEK010000105.1"/>
</dbReference>
<sequence>MTYVTCEKGHLVCVPYSIENLHQMAKELKIEKHCFHKGRYVIPKPRIEEIEKRCKVVSHSVLDEIIIYPKYASIIIEDEIPKIGAVSSDHFLQTQIEYNGRKKSY</sequence>
<evidence type="ECO:0000313" key="2">
    <source>
        <dbReference type="Proteomes" id="UP001176883"/>
    </source>
</evidence>
<organism evidence="1 2">
    <name type="scientific">Flavivirga aquimarina</name>
    <dbReference type="NCBI Taxonomy" id="2027862"/>
    <lineage>
        <taxon>Bacteria</taxon>
        <taxon>Pseudomonadati</taxon>
        <taxon>Bacteroidota</taxon>
        <taxon>Flavobacteriia</taxon>
        <taxon>Flavobacteriales</taxon>
        <taxon>Flavobacteriaceae</taxon>
        <taxon>Flavivirga</taxon>
    </lineage>
</organism>